<dbReference type="EMBL" id="JANFXK010000008">
    <property type="protein sequence ID" value="MCQ4636771.1"/>
    <property type="molecule type" value="Genomic_DNA"/>
</dbReference>
<evidence type="ECO:0000313" key="4">
    <source>
        <dbReference type="Proteomes" id="UP001524502"/>
    </source>
</evidence>
<keyword evidence="4" id="KW-1185">Reference proteome</keyword>
<sequence>MGRNEKLHEELCKKMQEASEQYVRQTYEAPEIDPQLFGRIKQRQKRNTHKKVLRIAALFTVVLLGGISLSVWFNADGAYGGKRLIGKYVHLLSSSSIHEEVDEEGNRSEVMEIDNFENMKEAEDLIETLYVPKYIPEGYSFISLKVTKNADEEMYTYTYKNSTQGSLYIDYNFDNFDKDIMIDGEPYTSPRTGEKLYIKKIEETDEYTVVKVADRFECVINGIGDIEEGIRIMENLEKY</sequence>
<dbReference type="Proteomes" id="UP001524502">
    <property type="component" value="Unassembled WGS sequence"/>
</dbReference>
<name>A0ABT1RNK4_9FIRM</name>
<feature type="domain" description="DUF4367" evidence="2">
    <location>
        <begin position="130"/>
        <end position="235"/>
    </location>
</feature>
<proteinExistence type="predicted"/>
<evidence type="ECO:0000256" key="1">
    <source>
        <dbReference type="SAM" id="Phobius"/>
    </source>
</evidence>
<protein>
    <recommendedName>
        <fullName evidence="2">DUF4367 domain-containing protein</fullName>
    </recommendedName>
</protein>
<comment type="caution">
    <text evidence="3">The sequence shown here is derived from an EMBL/GenBank/DDBJ whole genome shotgun (WGS) entry which is preliminary data.</text>
</comment>
<gene>
    <name evidence="3" type="ORF">NE619_08510</name>
</gene>
<evidence type="ECO:0000313" key="3">
    <source>
        <dbReference type="EMBL" id="MCQ4636771.1"/>
    </source>
</evidence>
<reference evidence="3 4" key="1">
    <citation type="submission" date="2022-06" db="EMBL/GenBank/DDBJ databases">
        <title>Isolation of gut microbiota from human fecal samples.</title>
        <authorList>
            <person name="Pamer E.G."/>
            <person name="Barat B."/>
            <person name="Waligurski E."/>
            <person name="Medina S."/>
            <person name="Paddock L."/>
            <person name="Mostad J."/>
        </authorList>
    </citation>
    <scope>NUCLEOTIDE SEQUENCE [LARGE SCALE GENOMIC DNA]</scope>
    <source>
        <strain evidence="3 4">SL.3.17</strain>
    </source>
</reference>
<evidence type="ECO:0000259" key="2">
    <source>
        <dbReference type="Pfam" id="PF14285"/>
    </source>
</evidence>
<keyword evidence="1" id="KW-1133">Transmembrane helix</keyword>
<dbReference type="Pfam" id="PF14285">
    <property type="entry name" value="DUF4367"/>
    <property type="match status" value="1"/>
</dbReference>
<feature type="transmembrane region" description="Helical" evidence="1">
    <location>
        <begin position="52"/>
        <end position="73"/>
    </location>
</feature>
<accession>A0ABT1RNK4</accession>
<keyword evidence="1" id="KW-0812">Transmembrane</keyword>
<dbReference type="RefSeq" id="WP_256131967.1">
    <property type="nucleotide sequence ID" value="NZ_JANFXK010000008.1"/>
</dbReference>
<keyword evidence="1" id="KW-0472">Membrane</keyword>
<dbReference type="InterPro" id="IPR025377">
    <property type="entry name" value="DUF4367"/>
</dbReference>
<organism evidence="3 4">
    <name type="scientific">Anaerovorax odorimutans</name>
    <dbReference type="NCBI Taxonomy" id="109327"/>
    <lineage>
        <taxon>Bacteria</taxon>
        <taxon>Bacillati</taxon>
        <taxon>Bacillota</taxon>
        <taxon>Clostridia</taxon>
        <taxon>Peptostreptococcales</taxon>
        <taxon>Anaerovoracaceae</taxon>
        <taxon>Anaerovorax</taxon>
    </lineage>
</organism>